<protein>
    <submittedName>
        <fullName evidence="1">Alpha/beta hydrolase</fullName>
    </submittedName>
</protein>
<keyword evidence="1" id="KW-0378">Hydrolase</keyword>
<accession>A0AC61L6K9</accession>
<dbReference type="EMBL" id="PQXF01000002">
    <property type="protein sequence ID" value="PXF61959.1"/>
    <property type="molecule type" value="Genomic_DNA"/>
</dbReference>
<dbReference type="Proteomes" id="UP000248329">
    <property type="component" value="Unassembled WGS sequence"/>
</dbReference>
<proteinExistence type="predicted"/>
<name>A0AC61L6K9_9EURY</name>
<evidence type="ECO:0000313" key="1">
    <source>
        <dbReference type="EMBL" id="PXF61959.1"/>
    </source>
</evidence>
<comment type="caution">
    <text evidence="1">The sequence shown here is derived from an EMBL/GenBank/DDBJ whole genome shotgun (WGS) entry which is preliminary data.</text>
</comment>
<evidence type="ECO:0000313" key="2">
    <source>
        <dbReference type="Proteomes" id="UP000248329"/>
    </source>
</evidence>
<gene>
    <name evidence="1" type="ORF">C4B59_01655</name>
</gene>
<organism evidence="1 2">
    <name type="scientific">Candidatus Methanogaster sp</name>
    <dbReference type="NCBI Taxonomy" id="3386292"/>
    <lineage>
        <taxon>Archaea</taxon>
        <taxon>Methanobacteriati</taxon>
        <taxon>Methanobacteriota</taxon>
        <taxon>Stenosarchaea group</taxon>
        <taxon>Methanomicrobia</taxon>
        <taxon>Methanosarcinales</taxon>
        <taxon>ANME-2 cluster</taxon>
        <taxon>Candidatus Methanogasteraceae</taxon>
        <taxon>Candidatus Methanogaster</taxon>
    </lineage>
</organism>
<reference evidence="1" key="1">
    <citation type="submission" date="2018-01" db="EMBL/GenBank/DDBJ databases">
        <authorList>
            <person name="Krukenberg V."/>
        </authorList>
    </citation>
    <scope>NUCLEOTIDE SEQUENCE</scope>
    <source>
        <strain evidence="1">E20ANME2</strain>
    </source>
</reference>
<sequence>MRTLRDDNILKLPDGRQLGYAEYGDPDGKPVILFHGNPNSRLLYGLIPGCPFRPGLHLIAPDRPGYGLSDFYPPGRGVADYPYDIVALADALGIDKFAVFGPSGGGPSALACAWKIPERLTAVGIFGSVGPFTPQSAEGINPGLRVLFRLAPRAPWIPRLQMGLMSFLIHHFLDLYLKLIYTELTDSDKEIHIRLGLREVLRPDRYEGFRQGGRASAYDITLAGRWPIPLEEISMKVHLWQGEDDKSVGGMGRYIAEKLPDCQATFIPNTGHFWLFEHMGEMLDVLVPRRSQRIE</sequence>